<accession>A0ACB8K3E7</accession>
<comment type="caution">
    <text evidence="1">The sequence shown here is derived from an EMBL/GenBank/DDBJ whole genome shotgun (WGS) entry which is preliminary data.</text>
</comment>
<name>A0ACB8K3E7_CITSI</name>
<protein>
    <submittedName>
        <fullName evidence="1">Uncharacterized protein</fullName>
    </submittedName>
</protein>
<reference evidence="2" key="1">
    <citation type="journal article" date="2023" name="Hortic. Res.">
        <title>A chromosome-level phased genome enabling allele-level studies in sweet orange: a case study on citrus Huanglongbing tolerance.</title>
        <authorList>
            <person name="Wu B."/>
            <person name="Yu Q."/>
            <person name="Deng Z."/>
            <person name="Duan Y."/>
            <person name="Luo F."/>
            <person name="Gmitter F. Jr."/>
        </authorList>
    </citation>
    <scope>NUCLEOTIDE SEQUENCE [LARGE SCALE GENOMIC DNA]</scope>
    <source>
        <strain evidence="2">cv. Valencia</strain>
    </source>
</reference>
<keyword evidence="2" id="KW-1185">Reference proteome</keyword>
<sequence>MSSFSSILNSTAQNIFQIFGAFTASLPKPKSIFVLLHKSHVQAAVICTRKLGIHMRVRRGGHDYEGPFYASEIKTHFIVVDISDLRSINIDIKDSSAWIQEGSTTGEVYYKIAEKSNVHGFSAGYCTSIGIGGHITRGAYGPIGCLSL</sequence>
<dbReference type="Proteomes" id="UP000829398">
    <property type="component" value="Chromosome 6"/>
</dbReference>
<proteinExistence type="predicted"/>
<dbReference type="EMBL" id="CM039175">
    <property type="protein sequence ID" value="KAH9739659.1"/>
    <property type="molecule type" value="Genomic_DNA"/>
</dbReference>
<organism evidence="1 2">
    <name type="scientific">Citrus sinensis</name>
    <name type="common">Sweet orange</name>
    <name type="synonym">Citrus aurantium var. sinensis</name>
    <dbReference type="NCBI Taxonomy" id="2711"/>
    <lineage>
        <taxon>Eukaryota</taxon>
        <taxon>Viridiplantae</taxon>
        <taxon>Streptophyta</taxon>
        <taxon>Embryophyta</taxon>
        <taxon>Tracheophyta</taxon>
        <taxon>Spermatophyta</taxon>
        <taxon>Magnoliopsida</taxon>
        <taxon>eudicotyledons</taxon>
        <taxon>Gunneridae</taxon>
        <taxon>Pentapetalae</taxon>
        <taxon>rosids</taxon>
        <taxon>malvids</taxon>
        <taxon>Sapindales</taxon>
        <taxon>Rutaceae</taxon>
        <taxon>Aurantioideae</taxon>
        <taxon>Citrus</taxon>
    </lineage>
</organism>
<evidence type="ECO:0000313" key="1">
    <source>
        <dbReference type="EMBL" id="KAH9739659.1"/>
    </source>
</evidence>
<gene>
    <name evidence="1" type="ORF">KPL71_019200</name>
</gene>
<evidence type="ECO:0000313" key="2">
    <source>
        <dbReference type="Proteomes" id="UP000829398"/>
    </source>
</evidence>